<gene>
    <name evidence="1" type="ORF">EDF64_103393</name>
</gene>
<dbReference type="Pfam" id="PF06304">
    <property type="entry name" value="DUF1048"/>
    <property type="match status" value="1"/>
</dbReference>
<dbReference type="OrthoDB" id="8083683at2"/>
<evidence type="ECO:0000313" key="1">
    <source>
        <dbReference type="EMBL" id="TDN45469.1"/>
    </source>
</evidence>
<dbReference type="Gene3D" id="1.10.1900.10">
    <property type="entry name" value="c-terminal domain of poly(a) binding protein"/>
    <property type="match status" value="1"/>
</dbReference>
<dbReference type="Proteomes" id="UP000295764">
    <property type="component" value="Unassembled WGS sequence"/>
</dbReference>
<proteinExistence type="predicted"/>
<organism evidence="1 2">
    <name type="scientific">Curtobacterium flaccumfaciens</name>
    <dbReference type="NCBI Taxonomy" id="2035"/>
    <lineage>
        <taxon>Bacteria</taxon>
        <taxon>Bacillati</taxon>
        <taxon>Actinomycetota</taxon>
        <taxon>Actinomycetes</taxon>
        <taxon>Micrococcales</taxon>
        <taxon>Microbacteriaceae</taxon>
        <taxon>Curtobacterium</taxon>
    </lineage>
</organism>
<dbReference type="AlphaFoldDB" id="A0A4R6DMD4"/>
<keyword evidence="1" id="KW-0238">DNA-binding</keyword>
<name>A0A4R6DMD4_9MICO</name>
<dbReference type="SUPFAM" id="SSF158560">
    <property type="entry name" value="BH3980-like"/>
    <property type="match status" value="1"/>
</dbReference>
<dbReference type="GO" id="GO:0003677">
    <property type="term" value="F:DNA binding"/>
    <property type="evidence" value="ECO:0007669"/>
    <property type="project" value="UniProtKB-KW"/>
</dbReference>
<reference evidence="1 2" key="1">
    <citation type="submission" date="2019-03" db="EMBL/GenBank/DDBJ databases">
        <title>Genomic analyses of the natural microbiome of Caenorhabditis elegans.</title>
        <authorList>
            <person name="Samuel B."/>
        </authorList>
    </citation>
    <scope>NUCLEOTIDE SEQUENCE [LARGE SCALE GENOMIC DNA]</scope>
    <source>
        <strain evidence="1 2">JUb65</strain>
    </source>
</reference>
<protein>
    <submittedName>
        <fullName evidence="1">DNA-binding ferritin-like protein (Dps family)</fullName>
    </submittedName>
</protein>
<accession>A0A4R6DMD4</accession>
<dbReference type="InterPro" id="IPR008316">
    <property type="entry name" value="UCP029876"/>
</dbReference>
<sequence>MAISISDITTKLIGDKKRWRAYKARTASLPTSHRTAVDGIERYLMYTGPSDGDQLMRMLDDLADLFEQSAADGTSVRTVVGDDPIAFAEDFKANYGLGSWLSKEQQRLVDTIDKADKADDHGTATGGEPA</sequence>
<evidence type="ECO:0000313" key="2">
    <source>
        <dbReference type="Proteomes" id="UP000295764"/>
    </source>
</evidence>
<dbReference type="RefSeq" id="WP_133519258.1">
    <property type="nucleotide sequence ID" value="NZ_SNVW01000003.1"/>
</dbReference>
<comment type="caution">
    <text evidence="1">The sequence shown here is derived from an EMBL/GenBank/DDBJ whole genome shotgun (WGS) entry which is preliminary data.</text>
</comment>
<dbReference type="EMBL" id="SNVW01000003">
    <property type="protein sequence ID" value="TDN45469.1"/>
    <property type="molecule type" value="Genomic_DNA"/>
</dbReference>